<dbReference type="Gene3D" id="3.90.1150.10">
    <property type="entry name" value="Aspartate Aminotransferase, domain 1"/>
    <property type="match status" value="1"/>
</dbReference>
<dbReference type="GO" id="GO:0008483">
    <property type="term" value="F:transaminase activity"/>
    <property type="evidence" value="ECO:0007669"/>
    <property type="project" value="TreeGrafter"/>
</dbReference>
<dbReference type="InterPro" id="IPR015421">
    <property type="entry name" value="PyrdxlP-dep_Trfase_major"/>
</dbReference>
<keyword evidence="4" id="KW-1185">Reference proteome</keyword>
<dbReference type="Pfam" id="PF00155">
    <property type="entry name" value="Aminotran_1_2"/>
    <property type="match status" value="1"/>
</dbReference>
<dbReference type="OrthoDB" id="10262468at2759"/>
<comment type="caution">
    <text evidence="3">The sequence shown here is derived from an EMBL/GenBank/DDBJ whole genome shotgun (WGS) entry which is preliminary data.</text>
</comment>
<dbReference type="PANTHER" id="PTHR43795">
    <property type="entry name" value="BIFUNCTIONAL ASPARTATE AMINOTRANSFERASE AND GLUTAMATE/ASPARTATE-PREPHENATE AMINOTRANSFERASE-RELATED"/>
    <property type="match status" value="1"/>
</dbReference>
<dbReference type="GO" id="GO:0030170">
    <property type="term" value="F:pyridoxal phosphate binding"/>
    <property type="evidence" value="ECO:0007669"/>
    <property type="project" value="InterPro"/>
</dbReference>
<reference evidence="3 4" key="1">
    <citation type="submission" date="2018-04" db="EMBL/GenBank/DDBJ databases">
        <authorList>
            <person name="Zhang X."/>
            <person name="Yuan J."/>
            <person name="Li F."/>
            <person name="Xiang J."/>
        </authorList>
    </citation>
    <scope>NUCLEOTIDE SEQUENCE [LARGE SCALE GENOMIC DNA]</scope>
    <source>
        <tissue evidence="3">Muscle</tissue>
    </source>
</reference>
<dbReference type="InterPro" id="IPR015422">
    <property type="entry name" value="PyrdxlP-dep_Trfase_small"/>
</dbReference>
<reference evidence="3 4" key="2">
    <citation type="submission" date="2019-01" db="EMBL/GenBank/DDBJ databases">
        <title>The decoding of complex shrimp genome reveals the adaptation for benthos swimmer, frequently molting mechanism and breeding impact on genome.</title>
        <authorList>
            <person name="Sun Y."/>
            <person name="Gao Y."/>
            <person name="Yu Y."/>
        </authorList>
    </citation>
    <scope>NUCLEOTIDE SEQUENCE [LARGE SCALE GENOMIC DNA]</scope>
    <source>
        <tissue evidence="3">Muscle</tissue>
    </source>
</reference>
<dbReference type="Gene3D" id="3.40.640.10">
    <property type="entry name" value="Type I PLP-dependent aspartate aminotransferase-like (Major domain)"/>
    <property type="match status" value="1"/>
</dbReference>
<evidence type="ECO:0000259" key="2">
    <source>
        <dbReference type="Pfam" id="PF00155"/>
    </source>
</evidence>
<name>A0A423T4K4_PENVA</name>
<dbReference type="GO" id="GO:0006520">
    <property type="term" value="P:amino acid metabolic process"/>
    <property type="evidence" value="ECO:0007669"/>
    <property type="project" value="TreeGrafter"/>
</dbReference>
<organism evidence="3 4">
    <name type="scientific">Penaeus vannamei</name>
    <name type="common">Whiteleg shrimp</name>
    <name type="synonym">Litopenaeus vannamei</name>
    <dbReference type="NCBI Taxonomy" id="6689"/>
    <lineage>
        <taxon>Eukaryota</taxon>
        <taxon>Metazoa</taxon>
        <taxon>Ecdysozoa</taxon>
        <taxon>Arthropoda</taxon>
        <taxon>Crustacea</taxon>
        <taxon>Multicrustacea</taxon>
        <taxon>Malacostraca</taxon>
        <taxon>Eumalacostraca</taxon>
        <taxon>Eucarida</taxon>
        <taxon>Decapoda</taxon>
        <taxon>Dendrobranchiata</taxon>
        <taxon>Penaeoidea</taxon>
        <taxon>Penaeidae</taxon>
        <taxon>Penaeus</taxon>
    </lineage>
</organism>
<dbReference type="SUPFAM" id="SSF53383">
    <property type="entry name" value="PLP-dependent transferases"/>
    <property type="match status" value="1"/>
</dbReference>
<protein>
    <submittedName>
        <fullName evidence="3">1-aminocyclopropane-1-carboxylate synthase-like protein 1</fullName>
    </submittedName>
</protein>
<dbReference type="AlphaFoldDB" id="A0A423T4K4"/>
<dbReference type="PANTHER" id="PTHR43795:SF39">
    <property type="entry name" value="AMINOTRANSFERASE CLASS I_CLASSII DOMAIN-CONTAINING PROTEIN"/>
    <property type="match status" value="1"/>
</dbReference>
<feature type="domain" description="Aminotransferase class I/classII large" evidence="2">
    <location>
        <begin position="21"/>
        <end position="380"/>
    </location>
</feature>
<evidence type="ECO:0000313" key="4">
    <source>
        <dbReference type="Proteomes" id="UP000283509"/>
    </source>
</evidence>
<dbReference type="EMBL" id="QCYY01002296">
    <property type="protein sequence ID" value="ROT71452.1"/>
    <property type="molecule type" value="Genomic_DNA"/>
</dbReference>
<dbReference type="Proteomes" id="UP000283509">
    <property type="component" value="Unassembled WGS sequence"/>
</dbReference>
<evidence type="ECO:0000313" key="3">
    <source>
        <dbReference type="EMBL" id="ROT71452.1"/>
    </source>
</evidence>
<dbReference type="InterPro" id="IPR015424">
    <property type="entry name" value="PyrdxlP-dep_Trfase"/>
</dbReference>
<sequence length="388" mass="43763">MFCYYLISQQGVIVLSQAVNRILVDDVLERLHRDDCSALKKKHLLYSPSHGTKEMREACATFLTRQHFPMEAVHPDHLIIMPGVTACMESLARSLCNPGDVVLSPSPIYHRIKTNFEDAGARIVHMVTTQDNNFELTPEQVEASIVEVQSEGECVRACVLANPQNPLGQVMTPSFLRAILEICARYEVHVVVDEIFAFSVFANDATFTSLLALEDLPDPHRTHMFWGFSKDFCIAGLRIGLIHTVNPQLLTKLKLRSHYHSTSQQTQHAIATMISDTVWCDNFLDSSRKKLAEAYAKACDMMEELQIQVLEAKGAFFLWANLQPFLTEPTVEAEFELCRALLFAGVSIIPGTKFHCSEPGWFRILFSVPEEELQEGLRRLGVVIGNRR</sequence>
<keyword evidence="1" id="KW-0663">Pyridoxal phosphate</keyword>
<dbReference type="InterPro" id="IPR004839">
    <property type="entry name" value="Aminotransferase_I/II_large"/>
</dbReference>
<evidence type="ECO:0000256" key="1">
    <source>
        <dbReference type="ARBA" id="ARBA00022898"/>
    </source>
</evidence>
<dbReference type="STRING" id="6689.A0A423T4K4"/>
<gene>
    <name evidence="3" type="ORF">C7M84_010228</name>
</gene>
<dbReference type="InterPro" id="IPR050478">
    <property type="entry name" value="Ethylene_sulfur-biosynth"/>
</dbReference>
<dbReference type="PRINTS" id="PR00753">
    <property type="entry name" value="ACCSYNTHASE"/>
</dbReference>
<dbReference type="CDD" id="cd00609">
    <property type="entry name" value="AAT_like"/>
    <property type="match status" value="1"/>
</dbReference>
<proteinExistence type="predicted"/>
<accession>A0A423T4K4</accession>